<sequence length="204" mass="20859">MDFASLALFAAVLTVAAATPGPAVVALVTRTLAGGRTGALPFICGLILGDVLWLAAAVLGLSALAAALGGLFVFVRLAGAAYLLYLAWRLWTAPTGPVSLDAQPRRSGARGLFGAGVALTIGNPKTMAFYLAALPAMMDLEHLSTLGFLEMSGVICVVLGCVFALYVHITDRTRRMVAGASALKIINRVCGTVLAGTAVAVATK</sequence>
<protein>
    <submittedName>
        <fullName evidence="7">Lysine transporter LysE</fullName>
    </submittedName>
</protein>
<dbReference type="Pfam" id="PF01810">
    <property type="entry name" value="LysE"/>
    <property type="match status" value="1"/>
</dbReference>
<keyword evidence="8" id="KW-1185">Reference proteome</keyword>
<dbReference type="PANTHER" id="PTHR30086">
    <property type="entry name" value="ARGININE EXPORTER PROTEIN ARGO"/>
    <property type="match status" value="1"/>
</dbReference>
<dbReference type="GO" id="GO:0005886">
    <property type="term" value="C:plasma membrane"/>
    <property type="evidence" value="ECO:0007669"/>
    <property type="project" value="UniProtKB-SubCell"/>
</dbReference>
<reference evidence="7" key="2">
    <citation type="submission" date="2020-09" db="EMBL/GenBank/DDBJ databases">
        <authorList>
            <person name="Sun Q."/>
            <person name="Sedlacek I."/>
        </authorList>
    </citation>
    <scope>NUCLEOTIDE SEQUENCE</scope>
    <source>
        <strain evidence="7">CCM 7897</strain>
    </source>
</reference>
<feature type="transmembrane region" description="Helical" evidence="6">
    <location>
        <begin position="39"/>
        <end position="61"/>
    </location>
</feature>
<name>A0A917BMP4_9HYPH</name>
<evidence type="ECO:0000256" key="2">
    <source>
        <dbReference type="ARBA" id="ARBA00022475"/>
    </source>
</evidence>
<reference evidence="7" key="1">
    <citation type="journal article" date="2014" name="Int. J. Syst. Evol. Microbiol.">
        <title>Complete genome sequence of Corynebacterium casei LMG S-19264T (=DSM 44701T), isolated from a smear-ripened cheese.</title>
        <authorList>
            <consortium name="US DOE Joint Genome Institute (JGI-PGF)"/>
            <person name="Walter F."/>
            <person name="Albersmeier A."/>
            <person name="Kalinowski J."/>
            <person name="Ruckert C."/>
        </authorList>
    </citation>
    <scope>NUCLEOTIDE SEQUENCE</scope>
    <source>
        <strain evidence="7">CCM 7897</strain>
    </source>
</reference>
<evidence type="ECO:0000256" key="1">
    <source>
        <dbReference type="ARBA" id="ARBA00004651"/>
    </source>
</evidence>
<keyword evidence="5 6" id="KW-0472">Membrane</keyword>
<feature type="transmembrane region" description="Helical" evidence="6">
    <location>
        <begin position="68"/>
        <end position="88"/>
    </location>
</feature>
<evidence type="ECO:0000256" key="6">
    <source>
        <dbReference type="SAM" id="Phobius"/>
    </source>
</evidence>
<evidence type="ECO:0000313" key="8">
    <source>
        <dbReference type="Proteomes" id="UP000606044"/>
    </source>
</evidence>
<dbReference type="GO" id="GO:0015171">
    <property type="term" value="F:amino acid transmembrane transporter activity"/>
    <property type="evidence" value="ECO:0007669"/>
    <property type="project" value="TreeGrafter"/>
</dbReference>
<organism evidence="7 8">
    <name type="scientific">Azorhizobium oxalatiphilum</name>
    <dbReference type="NCBI Taxonomy" id="980631"/>
    <lineage>
        <taxon>Bacteria</taxon>
        <taxon>Pseudomonadati</taxon>
        <taxon>Pseudomonadota</taxon>
        <taxon>Alphaproteobacteria</taxon>
        <taxon>Hyphomicrobiales</taxon>
        <taxon>Xanthobacteraceae</taxon>
        <taxon>Azorhizobium</taxon>
    </lineage>
</organism>
<dbReference type="Proteomes" id="UP000606044">
    <property type="component" value="Unassembled WGS sequence"/>
</dbReference>
<dbReference type="PANTHER" id="PTHR30086:SF20">
    <property type="entry name" value="ARGININE EXPORTER PROTEIN ARGO-RELATED"/>
    <property type="match status" value="1"/>
</dbReference>
<gene>
    <name evidence="7" type="ORF">GCM10007301_06280</name>
</gene>
<evidence type="ECO:0000256" key="5">
    <source>
        <dbReference type="ARBA" id="ARBA00023136"/>
    </source>
</evidence>
<keyword evidence="4 6" id="KW-1133">Transmembrane helix</keyword>
<dbReference type="InterPro" id="IPR001123">
    <property type="entry name" value="LeuE-type"/>
</dbReference>
<keyword evidence="2" id="KW-1003">Cell membrane</keyword>
<accession>A0A917BMP4</accession>
<comment type="subcellular location">
    <subcellularLocation>
        <location evidence="1">Cell membrane</location>
        <topology evidence="1">Multi-pass membrane protein</topology>
    </subcellularLocation>
</comment>
<evidence type="ECO:0000313" key="7">
    <source>
        <dbReference type="EMBL" id="GGF49775.1"/>
    </source>
</evidence>
<evidence type="ECO:0000256" key="3">
    <source>
        <dbReference type="ARBA" id="ARBA00022692"/>
    </source>
</evidence>
<proteinExistence type="predicted"/>
<feature type="transmembrane region" description="Helical" evidence="6">
    <location>
        <begin position="146"/>
        <end position="167"/>
    </location>
</feature>
<evidence type="ECO:0000256" key="4">
    <source>
        <dbReference type="ARBA" id="ARBA00022989"/>
    </source>
</evidence>
<keyword evidence="3 6" id="KW-0812">Transmembrane</keyword>
<dbReference type="RefSeq" id="WP_188575302.1">
    <property type="nucleotide sequence ID" value="NZ_BMCT01000001.1"/>
</dbReference>
<comment type="caution">
    <text evidence="7">The sequence shown here is derived from an EMBL/GenBank/DDBJ whole genome shotgun (WGS) entry which is preliminary data.</text>
</comment>
<dbReference type="EMBL" id="BMCT01000001">
    <property type="protein sequence ID" value="GGF49775.1"/>
    <property type="molecule type" value="Genomic_DNA"/>
</dbReference>
<dbReference type="AlphaFoldDB" id="A0A917BMP4"/>